<dbReference type="AlphaFoldDB" id="A0A1X7RCE7"/>
<dbReference type="EMBL" id="LT853692">
    <property type="protein sequence ID" value="SMQ45098.1"/>
    <property type="molecule type" value="Genomic_DNA"/>
</dbReference>
<name>A0A1X7RCE7_ZYMT9</name>
<accession>A0A1X7RCE7</accession>
<reference evidence="1 2" key="1">
    <citation type="submission" date="2016-06" db="EMBL/GenBank/DDBJ databases">
        <authorList>
            <person name="Kjaerup R.B."/>
            <person name="Dalgaard T.S."/>
            <person name="Juul-Madsen H.R."/>
        </authorList>
    </citation>
    <scope>NUCLEOTIDE SEQUENCE [LARGE SCALE GENOMIC DNA]</scope>
</reference>
<protein>
    <submittedName>
        <fullName evidence="1">Uncharacterized protein</fullName>
    </submittedName>
</protein>
<gene>
    <name evidence="1" type="ORF">ZT3D7_G242</name>
</gene>
<evidence type="ECO:0000313" key="1">
    <source>
        <dbReference type="EMBL" id="SMQ45098.1"/>
    </source>
</evidence>
<proteinExistence type="predicted"/>
<sequence length="130" mass="14286">MIHVGVFRMVDNSTLISLPSAHDLRRFKVTGEQPPMAIQGNDHILVFDYLAGLELPKETVRRILFDTYHFTPEVVNGLFELVTLIMEASPGTSDLRAATAVAPSLAVTTTPADFAGYSTTHKYTAEELAH</sequence>
<keyword evidence="2" id="KW-1185">Reference proteome</keyword>
<organism evidence="1 2">
    <name type="scientific">Zymoseptoria tritici (strain ST99CH_3D7)</name>
    <dbReference type="NCBI Taxonomy" id="1276538"/>
    <lineage>
        <taxon>Eukaryota</taxon>
        <taxon>Fungi</taxon>
        <taxon>Dikarya</taxon>
        <taxon>Ascomycota</taxon>
        <taxon>Pezizomycotina</taxon>
        <taxon>Dothideomycetes</taxon>
        <taxon>Dothideomycetidae</taxon>
        <taxon>Mycosphaerellales</taxon>
        <taxon>Mycosphaerellaceae</taxon>
        <taxon>Zymoseptoria</taxon>
    </lineage>
</organism>
<dbReference type="Proteomes" id="UP000215127">
    <property type="component" value="Chromosome 1"/>
</dbReference>
<evidence type="ECO:0000313" key="2">
    <source>
        <dbReference type="Proteomes" id="UP000215127"/>
    </source>
</evidence>